<evidence type="ECO:0000313" key="2">
    <source>
        <dbReference type="Proteomes" id="UP000539642"/>
    </source>
</evidence>
<dbReference type="RefSeq" id="WP_183352621.1">
    <property type="nucleotide sequence ID" value="NZ_JACHEO010000041.1"/>
</dbReference>
<dbReference type="Proteomes" id="UP000539642">
    <property type="component" value="Unassembled WGS sequence"/>
</dbReference>
<comment type="caution">
    <text evidence="1">The sequence shown here is derived from an EMBL/GenBank/DDBJ whole genome shotgun (WGS) entry which is preliminary data.</text>
</comment>
<proteinExistence type="predicted"/>
<sequence>MDDIFQFPHIAGPFMAQQAVDDRLGEKIDILLECLAISSDEMGDEIDNVLFPLAQRWN</sequence>
<name>A0A840UU75_9BACT</name>
<protein>
    <submittedName>
        <fullName evidence="1">Uncharacterized protein</fullName>
    </submittedName>
</protein>
<reference evidence="1 2" key="1">
    <citation type="submission" date="2020-08" db="EMBL/GenBank/DDBJ databases">
        <title>Genomic Encyclopedia of Type Strains, Phase IV (KMG-IV): sequencing the most valuable type-strain genomes for metagenomic binning, comparative biology and taxonomic classification.</title>
        <authorList>
            <person name="Goeker M."/>
        </authorList>
    </citation>
    <scope>NUCLEOTIDE SEQUENCE [LARGE SCALE GENOMIC DNA]</scope>
    <source>
        <strain evidence="1 2">DSM 28570</strain>
    </source>
</reference>
<evidence type="ECO:0000313" key="1">
    <source>
        <dbReference type="EMBL" id="MBB5349747.1"/>
    </source>
</evidence>
<accession>A0A840UU75</accession>
<gene>
    <name evidence="1" type="ORF">HNQ81_003509</name>
</gene>
<dbReference type="AlphaFoldDB" id="A0A840UU75"/>
<organism evidence="1 2">
    <name type="scientific">Desulfoprunum benzoelyticum</name>
    <dbReference type="NCBI Taxonomy" id="1506996"/>
    <lineage>
        <taxon>Bacteria</taxon>
        <taxon>Pseudomonadati</taxon>
        <taxon>Thermodesulfobacteriota</taxon>
        <taxon>Desulfobulbia</taxon>
        <taxon>Desulfobulbales</taxon>
        <taxon>Desulfobulbaceae</taxon>
        <taxon>Desulfoprunum</taxon>
    </lineage>
</organism>
<dbReference type="EMBL" id="JACHEO010000041">
    <property type="protein sequence ID" value="MBB5349747.1"/>
    <property type="molecule type" value="Genomic_DNA"/>
</dbReference>
<keyword evidence="2" id="KW-1185">Reference proteome</keyword>